<comment type="caution">
    <text evidence="2">The sequence shown here is derived from an EMBL/GenBank/DDBJ whole genome shotgun (WGS) entry which is preliminary data.</text>
</comment>
<name>A0ABY1MZE0_9ACTN</name>
<reference evidence="2 3" key="1">
    <citation type="submission" date="2017-05" db="EMBL/GenBank/DDBJ databases">
        <authorList>
            <person name="Varghese N."/>
            <person name="Submissions S."/>
        </authorList>
    </citation>
    <scope>NUCLEOTIDE SEQUENCE [LARGE SCALE GENOMIC DNA]</scope>
    <source>
        <strain evidence="2 3">DSM 45139</strain>
    </source>
</reference>
<sequence length="235" mass="24702">MVWLLVNGGMGATVARTAAVGCRRPLFHLGHPAGGHAPDSPRPGGILAGVAEAKPRILQGNRDMFWSVVVLMVICGVFAGVAGLCTFSPSGPQQGQIPDFDARASLEQDARSLDFPIRSPEVPEGWTANSGRVQGFAGTTSSHVGWVTGERSYIELVQSDAPEDAFRSLGGGPRPSRTVVPISGREWIVLTGDDVRPVWVLDLDDVRVAVTGSAPTSDFESLAAAVQDVEPLPAP</sequence>
<dbReference type="InterPro" id="IPR025339">
    <property type="entry name" value="DUF4245"/>
</dbReference>
<keyword evidence="1" id="KW-1133">Transmembrane helix</keyword>
<keyword evidence="3" id="KW-1185">Reference proteome</keyword>
<evidence type="ECO:0000313" key="2">
    <source>
        <dbReference type="EMBL" id="SMO40742.1"/>
    </source>
</evidence>
<accession>A0ABY1MZE0</accession>
<organism evidence="2 3">
    <name type="scientific">Dietzia kunjamensis subsp. schimae</name>
    <dbReference type="NCBI Taxonomy" id="498198"/>
    <lineage>
        <taxon>Bacteria</taxon>
        <taxon>Bacillati</taxon>
        <taxon>Actinomycetota</taxon>
        <taxon>Actinomycetes</taxon>
        <taxon>Mycobacteriales</taxon>
        <taxon>Dietziaceae</taxon>
        <taxon>Dietzia</taxon>
    </lineage>
</organism>
<evidence type="ECO:0000256" key="1">
    <source>
        <dbReference type="SAM" id="Phobius"/>
    </source>
</evidence>
<gene>
    <name evidence="2" type="ORF">SAMN06265174_101446</name>
</gene>
<evidence type="ECO:0000313" key="3">
    <source>
        <dbReference type="Proteomes" id="UP000315460"/>
    </source>
</evidence>
<dbReference type="Proteomes" id="UP000315460">
    <property type="component" value="Unassembled WGS sequence"/>
</dbReference>
<dbReference type="EMBL" id="FXTG01000001">
    <property type="protein sequence ID" value="SMO40742.1"/>
    <property type="molecule type" value="Genomic_DNA"/>
</dbReference>
<keyword evidence="1" id="KW-0472">Membrane</keyword>
<proteinExistence type="predicted"/>
<protein>
    <recommendedName>
        <fullName evidence="4">DUF4245 domain-containing protein</fullName>
    </recommendedName>
</protein>
<dbReference type="Pfam" id="PF14030">
    <property type="entry name" value="DUF4245"/>
    <property type="match status" value="1"/>
</dbReference>
<keyword evidence="1" id="KW-0812">Transmembrane</keyword>
<feature type="transmembrane region" description="Helical" evidence="1">
    <location>
        <begin position="64"/>
        <end position="84"/>
    </location>
</feature>
<evidence type="ECO:0008006" key="4">
    <source>
        <dbReference type="Google" id="ProtNLM"/>
    </source>
</evidence>